<evidence type="ECO:0000313" key="11">
    <source>
        <dbReference type="EMBL" id="ESR24641.1"/>
    </source>
</evidence>
<reference evidence="11 12" key="1">
    <citation type="journal article" date="2014" name="Genome Announc.">
        <title>Draft Genome Sequence of Lutibaculum baratangense Strain AMV1T, Isolated from a Mud Volcano in Andamans, India.</title>
        <authorList>
            <person name="Singh A."/>
            <person name="Sreenivas A."/>
            <person name="Sathyanarayana Reddy G."/>
            <person name="Pinnaka A.K."/>
            <person name="Shivaji S."/>
        </authorList>
    </citation>
    <scope>NUCLEOTIDE SEQUENCE [LARGE SCALE GENOMIC DNA]</scope>
    <source>
        <strain evidence="11 12">AMV1</strain>
    </source>
</reference>
<dbReference type="PROSITE" id="PS51257">
    <property type="entry name" value="PROKAR_LIPOPROTEIN"/>
    <property type="match status" value="1"/>
</dbReference>
<dbReference type="PROSITE" id="PS52029">
    <property type="entry name" value="LD_TPASE"/>
    <property type="match status" value="1"/>
</dbReference>
<dbReference type="GO" id="GO:0071555">
    <property type="term" value="P:cell wall organization"/>
    <property type="evidence" value="ECO:0007669"/>
    <property type="project" value="UniProtKB-UniRule"/>
</dbReference>
<organism evidence="11 12">
    <name type="scientific">Lutibaculum baratangense AMV1</name>
    <dbReference type="NCBI Taxonomy" id="631454"/>
    <lineage>
        <taxon>Bacteria</taxon>
        <taxon>Pseudomonadati</taxon>
        <taxon>Pseudomonadota</taxon>
        <taxon>Alphaproteobacteria</taxon>
        <taxon>Hyphomicrobiales</taxon>
        <taxon>Tepidamorphaceae</taxon>
        <taxon>Lutibaculum</taxon>
    </lineage>
</organism>
<dbReference type="PANTHER" id="PTHR30582">
    <property type="entry name" value="L,D-TRANSPEPTIDASE"/>
    <property type="match status" value="1"/>
</dbReference>
<dbReference type="InterPro" id="IPR005490">
    <property type="entry name" value="LD_TPept_cat_dom"/>
</dbReference>
<feature type="active site" description="Nucleophile" evidence="9">
    <location>
        <position position="204"/>
    </location>
</feature>
<gene>
    <name evidence="11" type="ORF">N177_2321</name>
</gene>
<dbReference type="GO" id="GO:0016757">
    <property type="term" value="F:glycosyltransferase activity"/>
    <property type="evidence" value="ECO:0007669"/>
    <property type="project" value="UniProtKB-KW"/>
</dbReference>
<dbReference type="PANTHER" id="PTHR30582:SF24">
    <property type="entry name" value="L,D-TRANSPEPTIDASE ERFK_SRFK-RELATED"/>
    <property type="match status" value="1"/>
</dbReference>
<dbReference type="PATRIC" id="fig|631454.5.peg.2289"/>
<dbReference type="InterPro" id="IPR038063">
    <property type="entry name" value="Transpep_catalytic_dom"/>
</dbReference>
<dbReference type="CDD" id="cd16913">
    <property type="entry name" value="YkuD_like"/>
    <property type="match status" value="1"/>
</dbReference>
<keyword evidence="8 9" id="KW-0961">Cell wall biogenesis/degradation</keyword>
<evidence type="ECO:0000259" key="10">
    <source>
        <dbReference type="PROSITE" id="PS52029"/>
    </source>
</evidence>
<dbReference type="GO" id="GO:0005576">
    <property type="term" value="C:extracellular region"/>
    <property type="evidence" value="ECO:0007669"/>
    <property type="project" value="TreeGrafter"/>
</dbReference>
<evidence type="ECO:0000256" key="8">
    <source>
        <dbReference type="ARBA" id="ARBA00023316"/>
    </source>
</evidence>
<dbReference type="eggNOG" id="COG1376">
    <property type="taxonomic scope" value="Bacteria"/>
</dbReference>
<dbReference type="Proteomes" id="UP000017819">
    <property type="component" value="Unassembled WGS sequence"/>
</dbReference>
<name>V4RES1_9HYPH</name>
<dbReference type="GO" id="GO:0008360">
    <property type="term" value="P:regulation of cell shape"/>
    <property type="evidence" value="ECO:0007669"/>
    <property type="project" value="UniProtKB-UniRule"/>
</dbReference>
<dbReference type="GO" id="GO:0071972">
    <property type="term" value="F:peptidoglycan L,D-transpeptidase activity"/>
    <property type="evidence" value="ECO:0007669"/>
    <property type="project" value="TreeGrafter"/>
</dbReference>
<dbReference type="GO" id="GO:0018104">
    <property type="term" value="P:peptidoglycan-protein cross-linking"/>
    <property type="evidence" value="ECO:0007669"/>
    <property type="project" value="TreeGrafter"/>
</dbReference>
<comment type="pathway">
    <text evidence="1 9">Cell wall biogenesis; peptidoglycan biosynthesis.</text>
</comment>
<sequence>MTRPLIETRGHRGLTRRGLVLGLPLLAVGCTASGSPRIAEHSPTPAPIPSRYVAMYAAVPNERFPIPAVDLSRIDPRFYRQQVAYPTPEQPGTIVVDTNSKHLYLVQDGGRAMRYGVGVGRAGFGWSGTATIQRKATWPTWTPTGNMMERDPELRRYAGGMEPGLDNPLGARALYLFKNGRDTLYRLHGTNEPWSIGKAMSSGCIRLLNQDAIDLYRRTPRGTRVVVLEHASV</sequence>
<accession>V4RES1</accession>
<evidence type="ECO:0000313" key="12">
    <source>
        <dbReference type="Proteomes" id="UP000017819"/>
    </source>
</evidence>
<evidence type="ECO:0000256" key="3">
    <source>
        <dbReference type="ARBA" id="ARBA00022676"/>
    </source>
</evidence>
<keyword evidence="4" id="KW-0808">Transferase</keyword>
<dbReference type="Pfam" id="PF03734">
    <property type="entry name" value="YkuD"/>
    <property type="match status" value="1"/>
</dbReference>
<evidence type="ECO:0000256" key="4">
    <source>
        <dbReference type="ARBA" id="ARBA00022679"/>
    </source>
</evidence>
<dbReference type="EMBL" id="AWXZ01000030">
    <property type="protein sequence ID" value="ESR24641.1"/>
    <property type="molecule type" value="Genomic_DNA"/>
</dbReference>
<dbReference type="UniPathway" id="UPA00219"/>
<keyword evidence="7 9" id="KW-0573">Peptidoglycan synthesis</keyword>
<evidence type="ECO:0000256" key="5">
    <source>
        <dbReference type="ARBA" id="ARBA00022801"/>
    </source>
</evidence>
<evidence type="ECO:0000256" key="6">
    <source>
        <dbReference type="ARBA" id="ARBA00022960"/>
    </source>
</evidence>
<dbReference type="FunFam" id="2.40.440.10:FF:000002">
    <property type="entry name" value="L,D-transpeptidase ErfK/SrfK"/>
    <property type="match status" value="1"/>
</dbReference>
<feature type="active site" description="Proton donor/acceptor" evidence="9">
    <location>
        <position position="188"/>
    </location>
</feature>
<keyword evidence="6 9" id="KW-0133">Cell shape</keyword>
<evidence type="ECO:0000256" key="2">
    <source>
        <dbReference type="ARBA" id="ARBA00005992"/>
    </source>
</evidence>
<dbReference type="STRING" id="631454.N177_2321"/>
<dbReference type="Gene3D" id="2.40.440.10">
    <property type="entry name" value="L,D-transpeptidase catalytic domain-like"/>
    <property type="match status" value="1"/>
</dbReference>
<evidence type="ECO:0000256" key="9">
    <source>
        <dbReference type="PROSITE-ProRule" id="PRU01373"/>
    </source>
</evidence>
<keyword evidence="5" id="KW-0378">Hydrolase</keyword>
<dbReference type="SUPFAM" id="SSF141523">
    <property type="entry name" value="L,D-transpeptidase catalytic domain-like"/>
    <property type="match status" value="1"/>
</dbReference>
<keyword evidence="3" id="KW-0328">Glycosyltransferase</keyword>
<dbReference type="InterPro" id="IPR050979">
    <property type="entry name" value="LD-transpeptidase"/>
</dbReference>
<comment type="caution">
    <text evidence="11">The sequence shown here is derived from an EMBL/GenBank/DDBJ whole genome shotgun (WGS) entry which is preliminary data.</text>
</comment>
<evidence type="ECO:0000256" key="7">
    <source>
        <dbReference type="ARBA" id="ARBA00022984"/>
    </source>
</evidence>
<feature type="domain" description="L,D-TPase catalytic" evidence="10">
    <location>
        <begin position="92"/>
        <end position="228"/>
    </location>
</feature>
<protein>
    <recommendedName>
        <fullName evidence="10">L,D-TPase catalytic domain-containing protein</fullName>
    </recommendedName>
</protein>
<keyword evidence="12" id="KW-1185">Reference proteome</keyword>
<evidence type="ECO:0000256" key="1">
    <source>
        <dbReference type="ARBA" id="ARBA00004752"/>
    </source>
</evidence>
<comment type="similarity">
    <text evidence="2">Belongs to the YkuD family.</text>
</comment>
<proteinExistence type="inferred from homology"/>
<dbReference type="RefSeq" id="WP_023432450.1">
    <property type="nucleotide sequence ID" value="NZ_AWXZ01000030.1"/>
</dbReference>
<dbReference type="AlphaFoldDB" id="V4RES1"/>